<comment type="caution">
    <text evidence="2">The sequence shown here is derived from an EMBL/GenBank/DDBJ whole genome shotgun (WGS) entry which is preliminary data.</text>
</comment>
<evidence type="ECO:0000256" key="1">
    <source>
        <dbReference type="SAM" id="Coils"/>
    </source>
</evidence>
<feature type="coiled-coil region" evidence="1">
    <location>
        <begin position="69"/>
        <end position="96"/>
    </location>
</feature>
<evidence type="ECO:0000313" key="3">
    <source>
        <dbReference type="Proteomes" id="UP000037109"/>
    </source>
</evidence>
<dbReference type="PATRIC" id="fig|1459.3.peg.2603"/>
<name>A0A0M0GC69_SPOGL</name>
<dbReference type="Pfam" id="PF14162">
    <property type="entry name" value="YozD"/>
    <property type="match status" value="1"/>
</dbReference>
<keyword evidence="3" id="KW-1185">Reference proteome</keyword>
<accession>A0A0M0GC69</accession>
<dbReference type="RefSeq" id="WP_053434849.1">
    <property type="nucleotide sequence ID" value="NZ_LGUF01000007.1"/>
</dbReference>
<protein>
    <submittedName>
        <fullName evidence="2">Uncharacterized protein</fullName>
    </submittedName>
</protein>
<reference evidence="3" key="1">
    <citation type="submission" date="2015-07" db="EMBL/GenBank/DDBJ databases">
        <title>Fjat-10036 dsm4.</title>
        <authorList>
            <person name="Liu B."/>
            <person name="Wang J."/>
            <person name="Zhu Y."/>
            <person name="Liu G."/>
            <person name="Chen Q."/>
            <person name="Chen Z."/>
            <person name="Lan J."/>
            <person name="Che J."/>
            <person name="Ge C."/>
            <person name="Shi H."/>
            <person name="Pan Z."/>
            <person name="Liu X."/>
        </authorList>
    </citation>
    <scope>NUCLEOTIDE SEQUENCE [LARGE SCALE GENOMIC DNA]</scope>
    <source>
        <strain evidence="3">DSM 4</strain>
    </source>
</reference>
<proteinExistence type="predicted"/>
<gene>
    <name evidence="2" type="ORF">AF332_12065</name>
</gene>
<dbReference type="Proteomes" id="UP000037109">
    <property type="component" value="Unassembled WGS sequence"/>
</dbReference>
<dbReference type="STRING" id="1459.AF332_12065"/>
<evidence type="ECO:0000313" key="2">
    <source>
        <dbReference type="EMBL" id="KON87490.1"/>
    </source>
</evidence>
<sequence length="112" mass="12913">MNEQIIIDDQEISTYISEELTKKGVNLSKENILAVLDLEFEFLRLKGVIEEDATEESDENYVSVLKDFLYGMKESIEQLEKDVSELKNKNREDDGKLAVEILSNLNLVEKNK</sequence>
<dbReference type="InterPro" id="IPR025545">
    <property type="entry name" value="YozD"/>
</dbReference>
<dbReference type="AlphaFoldDB" id="A0A0M0GC69"/>
<keyword evidence="1" id="KW-0175">Coiled coil</keyword>
<organism evidence="2 3">
    <name type="scientific">Sporosarcina globispora</name>
    <name type="common">Bacillus globisporus</name>
    <dbReference type="NCBI Taxonomy" id="1459"/>
    <lineage>
        <taxon>Bacteria</taxon>
        <taxon>Bacillati</taxon>
        <taxon>Bacillota</taxon>
        <taxon>Bacilli</taxon>
        <taxon>Bacillales</taxon>
        <taxon>Caryophanaceae</taxon>
        <taxon>Sporosarcina</taxon>
    </lineage>
</organism>
<dbReference type="EMBL" id="LGUF01000007">
    <property type="protein sequence ID" value="KON87490.1"/>
    <property type="molecule type" value="Genomic_DNA"/>
</dbReference>